<name>A0ABW4SVA7_9ACTN</name>
<dbReference type="CDD" id="cd06267">
    <property type="entry name" value="PBP1_LacI_sugar_binding-like"/>
    <property type="match status" value="1"/>
</dbReference>
<gene>
    <name evidence="6" type="ORF">ACFSKW_18975</name>
</gene>
<keyword evidence="1" id="KW-0678">Repressor</keyword>
<evidence type="ECO:0000313" key="7">
    <source>
        <dbReference type="Proteomes" id="UP001597368"/>
    </source>
</evidence>
<dbReference type="PANTHER" id="PTHR30146">
    <property type="entry name" value="LACI-RELATED TRANSCRIPTIONAL REPRESSOR"/>
    <property type="match status" value="1"/>
</dbReference>
<sequence>MPGTKKSRRVTIDDVARSAGVSRQTVSRAINDKGEIDPETRRRVLQVAQEMGYRPSRFARGMVRQDVTTLALIIADVLNPFFPEVVSGVLEAADERGWQVVVYATGSELDKELAVAESVPNHVDACVGFLLHTGAIDKIAASGIPFVLLDRGGRAPAVPGVDIDFASGIRQGLDHLMEQGHRRIAMIDDHAHARPGTHNARRELYLAFAAEHGLPVDETWIQPAVNSVDGGAAAMDELLAAHPDVTAVFAYNDHIAIGAMRRAMRLGLAVPGNCAFLGFDGLAIGELVDPPLTTIHIDKRRLGHLAVDQVAAVMTAPQGSGVEAMTIDPRLVVRLST</sequence>
<dbReference type="SUPFAM" id="SSF47413">
    <property type="entry name" value="lambda repressor-like DNA-binding domains"/>
    <property type="match status" value="1"/>
</dbReference>
<dbReference type="EMBL" id="JBHUFV010000033">
    <property type="protein sequence ID" value="MFD1933545.1"/>
    <property type="molecule type" value="Genomic_DNA"/>
</dbReference>
<dbReference type="PROSITE" id="PS50932">
    <property type="entry name" value="HTH_LACI_2"/>
    <property type="match status" value="1"/>
</dbReference>
<dbReference type="Gene3D" id="3.40.50.2300">
    <property type="match status" value="2"/>
</dbReference>
<organism evidence="6 7">
    <name type="scientific">Nonomuraea mangrovi</name>
    <dbReference type="NCBI Taxonomy" id="2316207"/>
    <lineage>
        <taxon>Bacteria</taxon>
        <taxon>Bacillati</taxon>
        <taxon>Actinomycetota</taxon>
        <taxon>Actinomycetes</taxon>
        <taxon>Streptosporangiales</taxon>
        <taxon>Streptosporangiaceae</taxon>
        <taxon>Nonomuraea</taxon>
    </lineage>
</organism>
<dbReference type="InterPro" id="IPR046335">
    <property type="entry name" value="LacI/GalR-like_sensor"/>
</dbReference>
<dbReference type="SMART" id="SM00354">
    <property type="entry name" value="HTH_LACI"/>
    <property type="match status" value="1"/>
</dbReference>
<dbReference type="PROSITE" id="PS00356">
    <property type="entry name" value="HTH_LACI_1"/>
    <property type="match status" value="1"/>
</dbReference>
<protein>
    <submittedName>
        <fullName evidence="6">LacI family DNA-binding transcriptional regulator</fullName>
    </submittedName>
</protein>
<evidence type="ECO:0000256" key="1">
    <source>
        <dbReference type="ARBA" id="ARBA00022491"/>
    </source>
</evidence>
<evidence type="ECO:0000256" key="4">
    <source>
        <dbReference type="ARBA" id="ARBA00023163"/>
    </source>
</evidence>
<dbReference type="Pfam" id="PF13377">
    <property type="entry name" value="Peripla_BP_3"/>
    <property type="match status" value="1"/>
</dbReference>
<keyword evidence="4" id="KW-0804">Transcription</keyword>
<dbReference type="RefSeq" id="WP_379573584.1">
    <property type="nucleotide sequence ID" value="NZ_JBHUFV010000033.1"/>
</dbReference>
<keyword evidence="3 6" id="KW-0238">DNA-binding</keyword>
<keyword evidence="7" id="KW-1185">Reference proteome</keyword>
<dbReference type="Gene3D" id="1.10.260.40">
    <property type="entry name" value="lambda repressor-like DNA-binding domains"/>
    <property type="match status" value="1"/>
</dbReference>
<dbReference type="InterPro" id="IPR010982">
    <property type="entry name" value="Lambda_DNA-bd_dom_sf"/>
</dbReference>
<dbReference type="GO" id="GO:0003677">
    <property type="term" value="F:DNA binding"/>
    <property type="evidence" value="ECO:0007669"/>
    <property type="project" value="UniProtKB-KW"/>
</dbReference>
<dbReference type="InterPro" id="IPR028082">
    <property type="entry name" value="Peripla_BP_I"/>
</dbReference>
<dbReference type="Pfam" id="PF00356">
    <property type="entry name" value="LacI"/>
    <property type="match status" value="1"/>
</dbReference>
<evidence type="ECO:0000259" key="5">
    <source>
        <dbReference type="PROSITE" id="PS50932"/>
    </source>
</evidence>
<dbReference type="CDD" id="cd01392">
    <property type="entry name" value="HTH_LacI"/>
    <property type="match status" value="1"/>
</dbReference>
<dbReference type="InterPro" id="IPR000843">
    <property type="entry name" value="HTH_LacI"/>
</dbReference>
<comment type="caution">
    <text evidence="6">The sequence shown here is derived from an EMBL/GenBank/DDBJ whole genome shotgun (WGS) entry which is preliminary data.</text>
</comment>
<dbReference type="PANTHER" id="PTHR30146:SF148">
    <property type="entry name" value="HTH-TYPE TRANSCRIPTIONAL REPRESSOR PURR-RELATED"/>
    <property type="match status" value="1"/>
</dbReference>
<evidence type="ECO:0000256" key="2">
    <source>
        <dbReference type="ARBA" id="ARBA00023015"/>
    </source>
</evidence>
<proteinExistence type="predicted"/>
<dbReference type="PRINTS" id="PR00036">
    <property type="entry name" value="HTHLACI"/>
</dbReference>
<keyword evidence="2" id="KW-0805">Transcription regulation</keyword>
<dbReference type="SUPFAM" id="SSF53822">
    <property type="entry name" value="Periplasmic binding protein-like I"/>
    <property type="match status" value="1"/>
</dbReference>
<dbReference type="Proteomes" id="UP001597368">
    <property type="component" value="Unassembled WGS sequence"/>
</dbReference>
<evidence type="ECO:0000256" key="3">
    <source>
        <dbReference type="ARBA" id="ARBA00023125"/>
    </source>
</evidence>
<evidence type="ECO:0000313" key="6">
    <source>
        <dbReference type="EMBL" id="MFD1933545.1"/>
    </source>
</evidence>
<feature type="domain" description="HTH lacI-type" evidence="5">
    <location>
        <begin position="10"/>
        <end position="64"/>
    </location>
</feature>
<accession>A0ABW4SVA7</accession>
<reference evidence="7" key="1">
    <citation type="journal article" date="2019" name="Int. J. Syst. Evol. Microbiol.">
        <title>The Global Catalogue of Microorganisms (GCM) 10K type strain sequencing project: providing services to taxonomists for standard genome sequencing and annotation.</title>
        <authorList>
            <consortium name="The Broad Institute Genomics Platform"/>
            <consortium name="The Broad Institute Genome Sequencing Center for Infectious Disease"/>
            <person name="Wu L."/>
            <person name="Ma J."/>
        </authorList>
    </citation>
    <scope>NUCLEOTIDE SEQUENCE [LARGE SCALE GENOMIC DNA]</scope>
    <source>
        <strain evidence="7">ICMP 6774ER</strain>
    </source>
</reference>